<comment type="caution">
    <text evidence="1">The sequence shown here is derived from an EMBL/GenBank/DDBJ whole genome shotgun (WGS) entry which is preliminary data.</text>
</comment>
<name>A0A9Q0JKE4_9ROSI</name>
<gene>
    <name evidence="1" type="ORF">Tsubulata_016992</name>
</gene>
<keyword evidence="2" id="KW-1185">Reference proteome</keyword>
<reference evidence="1" key="1">
    <citation type="submission" date="2022-02" db="EMBL/GenBank/DDBJ databases">
        <authorList>
            <person name="Henning P.M."/>
            <person name="McCubbin A.G."/>
            <person name="Shore J.S."/>
        </authorList>
    </citation>
    <scope>NUCLEOTIDE SEQUENCE</scope>
    <source>
        <strain evidence="1">F60SS</strain>
        <tissue evidence="1">Leaves</tissue>
    </source>
</reference>
<sequence length="112" mass="12729">MLSPRYQYPNTECANAAVDLYNKKMVGDMGPPKVMMAYHSLSLGANAYHIRFKSLSSSGHVSICSTTVIYDDDDVEVEETQRFVLSREQEQARHNYMVESFIVCPDAWQARS</sequence>
<dbReference type="EMBL" id="JAKUCV010002007">
    <property type="protein sequence ID" value="KAJ4844247.1"/>
    <property type="molecule type" value="Genomic_DNA"/>
</dbReference>
<evidence type="ECO:0000313" key="1">
    <source>
        <dbReference type="EMBL" id="KAJ4844247.1"/>
    </source>
</evidence>
<reference evidence="1" key="2">
    <citation type="journal article" date="2023" name="Plants (Basel)">
        <title>Annotation of the Turnera subulata (Passifloraceae) Draft Genome Reveals the S-Locus Evolved after the Divergence of Turneroideae from Passifloroideae in a Stepwise Manner.</title>
        <authorList>
            <person name="Henning P.M."/>
            <person name="Roalson E.H."/>
            <person name="Mir W."/>
            <person name="McCubbin A.G."/>
            <person name="Shore J.S."/>
        </authorList>
    </citation>
    <scope>NUCLEOTIDE SEQUENCE</scope>
    <source>
        <strain evidence="1">F60SS</strain>
    </source>
</reference>
<accession>A0A9Q0JKE4</accession>
<dbReference type="Proteomes" id="UP001141552">
    <property type="component" value="Unassembled WGS sequence"/>
</dbReference>
<dbReference type="AlphaFoldDB" id="A0A9Q0JKE4"/>
<organism evidence="1 2">
    <name type="scientific">Turnera subulata</name>
    <dbReference type="NCBI Taxonomy" id="218843"/>
    <lineage>
        <taxon>Eukaryota</taxon>
        <taxon>Viridiplantae</taxon>
        <taxon>Streptophyta</taxon>
        <taxon>Embryophyta</taxon>
        <taxon>Tracheophyta</taxon>
        <taxon>Spermatophyta</taxon>
        <taxon>Magnoliopsida</taxon>
        <taxon>eudicotyledons</taxon>
        <taxon>Gunneridae</taxon>
        <taxon>Pentapetalae</taxon>
        <taxon>rosids</taxon>
        <taxon>fabids</taxon>
        <taxon>Malpighiales</taxon>
        <taxon>Passifloraceae</taxon>
        <taxon>Turnera</taxon>
    </lineage>
</organism>
<evidence type="ECO:0000313" key="2">
    <source>
        <dbReference type="Proteomes" id="UP001141552"/>
    </source>
</evidence>
<proteinExistence type="predicted"/>
<protein>
    <submittedName>
        <fullName evidence="1">Uncharacterized protein</fullName>
    </submittedName>
</protein>